<feature type="transmembrane region" description="Helical" evidence="6">
    <location>
        <begin position="616"/>
        <end position="638"/>
    </location>
</feature>
<reference evidence="8 9" key="1">
    <citation type="journal article" date="2022" name="bioRxiv">
        <title>Genomics of Preaxostyla Flagellates Illuminates Evolutionary Transitions and the Path Towards Mitochondrial Loss.</title>
        <authorList>
            <person name="Novak L.V.F."/>
            <person name="Treitli S.C."/>
            <person name="Pyrih J."/>
            <person name="Halakuc P."/>
            <person name="Pipaliya S.V."/>
            <person name="Vacek V."/>
            <person name="Brzon O."/>
            <person name="Soukal P."/>
            <person name="Eme L."/>
            <person name="Dacks J.B."/>
            <person name="Karnkowska A."/>
            <person name="Elias M."/>
            <person name="Hampl V."/>
        </authorList>
    </citation>
    <scope>NUCLEOTIDE SEQUENCE [LARGE SCALE GENOMIC DNA]</scope>
    <source>
        <strain evidence="8">NAU3</strain>
        <tissue evidence="8">Gut</tissue>
    </source>
</reference>
<keyword evidence="4 6" id="KW-0472">Membrane</keyword>
<feature type="transmembrane region" description="Helical" evidence="6">
    <location>
        <begin position="21"/>
        <end position="44"/>
    </location>
</feature>
<evidence type="ECO:0000256" key="1">
    <source>
        <dbReference type="ARBA" id="ARBA00004141"/>
    </source>
</evidence>
<feature type="region of interest" description="Disordered" evidence="5">
    <location>
        <begin position="435"/>
        <end position="477"/>
    </location>
</feature>
<gene>
    <name evidence="8" type="ORF">BLNAU_5887</name>
</gene>
<feature type="transmembrane region" description="Helical" evidence="6">
    <location>
        <begin position="289"/>
        <end position="308"/>
    </location>
</feature>
<feature type="transmembrane region" description="Helical" evidence="6">
    <location>
        <begin position="50"/>
        <end position="72"/>
    </location>
</feature>
<feature type="transmembrane region" description="Helical" evidence="6">
    <location>
        <begin position="242"/>
        <end position="267"/>
    </location>
</feature>
<name>A0ABQ9Y5S7_9EUKA</name>
<feature type="transmembrane region" description="Helical" evidence="6">
    <location>
        <begin position="170"/>
        <end position="189"/>
    </location>
</feature>
<dbReference type="InterPro" id="IPR013057">
    <property type="entry name" value="AA_transpt_TM"/>
</dbReference>
<feature type="domain" description="Amino acid transporter transmembrane" evidence="7">
    <location>
        <begin position="21"/>
        <end position="323"/>
    </location>
</feature>
<dbReference type="Proteomes" id="UP001281761">
    <property type="component" value="Unassembled WGS sequence"/>
</dbReference>
<evidence type="ECO:0000313" key="8">
    <source>
        <dbReference type="EMBL" id="KAK2959092.1"/>
    </source>
</evidence>
<dbReference type="EMBL" id="JARBJD010000032">
    <property type="protein sequence ID" value="KAK2959092.1"/>
    <property type="molecule type" value="Genomic_DNA"/>
</dbReference>
<evidence type="ECO:0000256" key="5">
    <source>
        <dbReference type="SAM" id="MobiDB-lite"/>
    </source>
</evidence>
<keyword evidence="3 6" id="KW-1133">Transmembrane helix</keyword>
<evidence type="ECO:0000256" key="2">
    <source>
        <dbReference type="ARBA" id="ARBA00022692"/>
    </source>
</evidence>
<dbReference type="Pfam" id="PF01490">
    <property type="entry name" value="Aa_trans"/>
    <property type="match status" value="1"/>
</dbReference>
<feature type="compositionally biased region" description="Acidic residues" evidence="5">
    <location>
        <begin position="389"/>
        <end position="401"/>
    </location>
</feature>
<feature type="transmembrane region" description="Helical" evidence="6">
    <location>
        <begin position="93"/>
        <end position="117"/>
    </location>
</feature>
<evidence type="ECO:0000256" key="6">
    <source>
        <dbReference type="SAM" id="Phobius"/>
    </source>
</evidence>
<feature type="transmembrane region" description="Helical" evidence="6">
    <location>
        <begin position="590"/>
        <end position="610"/>
    </location>
</feature>
<feature type="transmembrane region" description="Helical" evidence="6">
    <location>
        <begin position="209"/>
        <end position="230"/>
    </location>
</feature>
<dbReference type="PANTHER" id="PTHR22950:SF702">
    <property type="entry name" value="AMINO ACID TRANSPORTER PROTEIN"/>
    <property type="match status" value="1"/>
</dbReference>
<feature type="region of interest" description="Disordered" evidence="5">
    <location>
        <begin position="378"/>
        <end position="404"/>
    </location>
</feature>
<sequence>MPSSKQGSYQKMPSPVKPRTGIFPTSITLLSSALGAGLFAFPLAYAKGGYLYSILVSLAFAVVMFITMSMMISASDATGCYSYGKLAERVLGIGGIFTSELCTFLSTFGAMWAYAILWGDLFPAILTSVLPVDPKAFYMQRWFIIAVVGFFVFQPLSWIQNLSSLKFTSLVSTISILFCVVVVIIRYFAPSPGSVPATEVTAVRGSLSMIQLLSSLCFGFSIHMNGPTLFSSIKYRSLKRMLVSVGITVVGLCVLFCLCGLFGYFTFGTQLLTNPTSGNILNVYPSKDFIAMAGRIASLVTVTFCFPVQMIPNRLAFMNSVQMLRKMWIRRTRIKVRMIPEKTWLSTDAINSVDDRESRKSLKSDRMSRKQIKKFEKMRLQPKLVDDRSDSEEEGEEDENVLLEVEDRLQFEQRQRMGMPSNVETNGFSGATEETALSINPGNTHYGTLPPTSESPNSVASSPSPNQPGLSSHPSLIFPSMASFDGSSGSGQMLGSELVTQSFLLSSKGRKLQPKLLAWEPADERQSVNNRLRGDSLNSPSTQPILSYKTQTDSRPLSVANFSTLRHSESFNRLQKWKEKKICCFKRETFITLVYGTIMTIIACILGIFVTKVNLVFDLIGSTSGIVNAFIMPCILFIRVRSKPKKFVNRRRYYDPEIQYCETKNRERIETLMKPLPCCSLKMVLAVVLVIFGVVLMLLGLAMAVIFDTDIASKIGL</sequence>
<feature type="compositionally biased region" description="Basic and acidic residues" evidence="5">
    <location>
        <begin position="378"/>
        <end position="388"/>
    </location>
</feature>
<feature type="compositionally biased region" description="Low complexity" evidence="5">
    <location>
        <begin position="451"/>
        <end position="468"/>
    </location>
</feature>
<comment type="caution">
    <text evidence="8">The sequence shown here is derived from an EMBL/GenBank/DDBJ whole genome shotgun (WGS) entry which is preliminary data.</text>
</comment>
<keyword evidence="9" id="KW-1185">Reference proteome</keyword>
<evidence type="ECO:0000256" key="4">
    <source>
        <dbReference type="ARBA" id="ARBA00023136"/>
    </source>
</evidence>
<organism evidence="8 9">
    <name type="scientific">Blattamonas nauphoetae</name>
    <dbReference type="NCBI Taxonomy" id="2049346"/>
    <lineage>
        <taxon>Eukaryota</taxon>
        <taxon>Metamonada</taxon>
        <taxon>Preaxostyla</taxon>
        <taxon>Oxymonadida</taxon>
        <taxon>Blattamonas</taxon>
    </lineage>
</organism>
<dbReference type="PANTHER" id="PTHR22950">
    <property type="entry name" value="AMINO ACID TRANSPORTER"/>
    <property type="match status" value="1"/>
</dbReference>
<evidence type="ECO:0000256" key="3">
    <source>
        <dbReference type="ARBA" id="ARBA00022989"/>
    </source>
</evidence>
<protein>
    <submittedName>
        <fullName evidence="8">Transmembrane amino acid transporter</fullName>
    </submittedName>
</protein>
<comment type="subcellular location">
    <subcellularLocation>
        <location evidence="1">Membrane</location>
        <topology evidence="1">Multi-pass membrane protein</topology>
    </subcellularLocation>
</comment>
<feature type="compositionally biased region" description="Polar residues" evidence="5">
    <location>
        <begin position="435"/>
        <end position="446"/>
    </location>
</feature>
<evidence type="ECO:0000259" key="7">
    <source>
        <dbReference type="Pfam" id="PF01490"/>
    </source>
</evidence>
<feature type="transmembrane region" description="Helical" evidence="6">
    <location>
        <begin position="137"/>
        <end position="158"/>
    </location>
</feature>
<accession>A0ABQ9Y5S7</accession>
<proteinExistence type="predicted"/>
<evidence type="ECO:0000313" key="9">
    <source>
        <dbReference type="Proteomes" id="UP001281761"/>
    </source>
</evidence>
<keyword evidence="2 6" id="KW-0812">Transmembrane</keyword>
<feature type="transmembrane region" description="Helical" evidence="6">
    <location>
        <begin position="683"/>
        <end position="707"/>
    </location>
</feature>